<sequence length="250" mass="27571">MEYVPHSVDPAENEAWWVAHYGSMTPSKEKSFPSPVIAPEAVPESSSWKGKDIDLGDIEFSMDDSMLPGWDLDLAYGDESGSSEVPIPDLDDFFAGLQPGFDVPLPTKESARPKVIAEGSRIINGGLSLLGSAIEASHREAERDLARVQGEVLERELRAAFTLDTSASSPASSFAANLAPRTFQFTVEWPWAWLWFDENAWTGVISMFERARSLRNDQTLARARSLCSDRAWLGLGRYVATERDGRSVAT</sequence>
<evidence type="ECO:0000313" key="2">
    <source>
        <dbReference type="Proteomes" id="UP000011750"/>
    </source>
</evidence>
<keyword evidence="2" id="KW-1185">Reference proteome</keyword>
<organism evidence="1 2">
    <name type="scientific">Brassica campestris</name>
    <name type="common">Field mustard</name>
    <dbReference type="NCBI Taxonomy" id="3711"/>
    <lineage>
        <taxon>Eukaryota</taxon>
        <taxon>Viridiplantae</taxon>
        <taxon>Streptophyta</taxon>
        <taxon>Embryophyta</taxon>
        <taxon>Tracheophyta</taxon>
        <taxon>Spermatophyta</taxon>
        <taxon>Magnoliopsida</taxon>
        <taxon>eudicotyledons</taxon>
        <taxon>Gunneridae</taxon>
        <taxon>Pentapetalae</taxon>
        <taxon>rosids</taxon>
        <taxon>malvids</taxon>
        <taxon>Brassicales</taxon>
        <taxon>Brassicaceae</taxon>
        <taxon>Brassiceae</taxon>
        <taxon>Brassica</taxon>
    </lineage>
</organism>
<dbReference type="HOGENOM" id="CLU_1112672_0_0_1"/>
<proteinExistence type="predicted"/>
<reference evidence="2" key="2">
    <citation type="journal article" date="2018" name="Hortic Res">
        <title>Improved Brassica rapa reference genome by single-molecule sequencing and chromosome conformation capture technologies.</title>
        <authorList>
            <person name="Zhang L."/>
            <person name="Cai X."/>
            <person name="Wu J."/>
            <person name="Liu M."/>
            <person name="Grob S."/>
            <person name="Cheng F."/>
            <person name="Liang J."/>
            <person name="Cai C."/>
            <person name="Liu Z."/>
            <person name="Liu B."/>
            <person name="Wang F."/>
            <person name="Li S."/>
            <person name="Liu F."/>
            <person name="Li X."/>
            <person name="Cheng L."/>
            <person name="Yang W."/>
            <person name="Li M.H."/>
            <person name="Grossniklaus U."/>
            <person name="Zheng H."/>
            <person name="Wang X."/>
        </authorList>
    </citation>
    <scope>NUCLEOTIDE SEQUENCE [LARGE SCALE GENOMIC DNA]</scope>
    <source>
        <strain evidence="2">cv. Chiifu-401-42</strain>
    </source>
</reference>
<dbReference type="AlphaFoldDB" id="M4FHN8"/>
<protein>
    <submittedName>
        <fullName evidence="1">Uncharacterized protein</fullName>
    </submittedName>
</protein>
<accession>M4FHN8</accession>
<dbReference type="Proteomes" id="UP000011750">
    <property type="component" value="Unassembled WGS sequence"/>
</dbReference>
<dbReference type="EnsemblPlants" id="Bra040616.1">
    <property type="protein sequence ID" value="Bra040616.1-P"/>
    <property type="gene ID" value="Bra040616"/>
</dbReference>
<dbReference type="InParanoid" id="M4FHN8"/>
<reference evidence="1" key="3">
    <citation type="submission" date="2023-03" db="UniProtKB">
        <authorList>
            <consortium name="EnsemblPlants"/>
        </authorList>
    </citation>
    <scope>IDENTIFICATION</scope>
    <source>
        <strain evidence="1">cv. Chiifu-401-42</strain>
    </source>
</reference>
<reference evidence="2" key="1">
    <citation type="journal article" date="2011" name="Nat. Genet.">
        <title>The genome of the mesopolyploid crop species Brassica rapa.</title>
        <authorList>
            <consortium name="Brassica rapa Genome Sequencing Project Consortium"/>
            <person name="Wang X."/>
            <person name="Wang H."/>
            <person name="Wang J."/>
            <person name="Sun R."/>
            <person name="Wu J."/>
            <person name="Liu S."/>
            <person name="Bai Y."/>
            <person name="Mun J.H."/>
            <person name="Bancroft I."/>
            <person name="Cheng F."/>
            <person name="Huang S."/>
            <person name="Li X."/>
            <person name="Hua W."/>
            <person name="Wang J."/>
            <person name="Wang X."/>
            <person name="Freeling M."/>
            <person name="Pires J.C."/>
            <person name="Paterson A.H."/>
            <person name="Chalhoub B."/>
            <person name="Wang B."/>
            <person name="Hayward A."/>
            <person name="Sharpe A.G."/>
            <person name="Park B.S."/>
            <person name="Weisshaar B."/>
            <person name="Liu B."/>
            <person name="Li B."/>
            <person name="Liu B."/>
            <person name="Tong C."/>
            <person name="Song C."/>
            <person name="Duran C."/>
            <person name="Peng C."/>
            <person name="Geng C."/>
            <person name="Koh C."/>
            <person name="Lin C."/>
            <person name="Edwards D."/>
            <person name="Mu D."/>
            <person name="Shen D."/>
            <person name="Soumpourou E."/>
            <person name="Li F."/>
            <person name="Fraser F."/>
            <person name="Conant G."/>
            <person name="Lassalle G."/>
            <person name="King G.J."/>
            <person name="Bonnema G."/>
            <person name="Tang H."/>
            <person name="Wang H."/>
            <person name="Belcram H."/>
            <person name="Zhou H."/>
            <person name="Hirakawa H."/>
            <person name="Abe H."/>
            <person name="Guo H."/>
            <person name="Wang H."/>
            <person name="Jin H."/>
            <person name="Parkin I.A."/>
            <person name="Batley J."/>
            <person name="Kim J.S."/>
            <person name="Just J."/>
            <person name="Li J."/>
            <person name="Xu J."/>
            <person name="Deng J."/>
            <person name="Kim J.A."/>
            <person name="Li J."/>
            <person name="Yu J."/>
            <person name="Meng J."/>
            <person name="Wang J."/>
            <person name="Min J."/>
            <person name="Poulain J."/>
            <person name="Wang J."/>
            <person name="Hatakeyama K."/>
            <person name="Wu K."/>
            <person name="Wang L."/>
            <person name="Fang L."/>
            <person name="Trick M."/>
            <person name="Links M.G."/>
            <person name="Zhao M."/>
            <person name="Jin M."/>
            <person name="Ramchiary N."/>
            <person name="Drou N."/>
            <person name="Berkman P.J."/>
            <person name="Cai Q."/>
            <person name="Huang Q."/>
            <person name="Li R."/>
            <person name="Tabata S."/>
            <person name="Cheng S."/>
            <person name="Zhang S."/>
            <person name="Zhang S."/>
            <person name="Huang S."/>
            <person name="Sato S."/>
            <person name="Sun S."/>
            <person name="Kwon S.J."/>
            <person name="Choi S.R."/>
            <person name="Lee T.H."/>
            <person name="Fan W."/>
            <person name="Zhao X."/>
            <person name="Tan X."/>
            <person name="Xu X."/>
            <person name="Wang Y."/>
            <person name="Qiu Y."/>
            <person name="Yin Y."/>
            <person name="Li Y."/>
            <person name="Du Y."/>
            <person name="Liao Y."/>
            <person name="Lim Y."/>
            <person name="Narusaka Y."/>
            <person name="Wang Y."/>
            <person name="Wang Z."/>
            <person name="Li Z."/>
            <person name="Wang Z."/>
            <person name="Xiong Z."/>
            <person name="Zhang Z."/>
        </authorList>
    </citation>
    <scope>NUCLEOTIDE SEQUENCE [LARGE SCALE GENOMIC DNA]</scope>
    <source>
        <strain evidence="2">cv. Chiifu-401-42</strain>
    </source>
</reference>
<evidence type="ECO:0000313" key="1">
    <source>
        <dbReference type="EnsemblPlants" id="Bra040616.1-P"/>
    </source>
</evidence>
<dbReference type="Gramene" id="Bra040616.1">
    <property type="protein sequence ID" value="Bra040616.1-P"/>
    <property type="gene ID" value="Bra040616"/>
</dbReference>
<name>M4FHN8_BRACM</name>